<keyword evidence="3" id="KW-1185">Reference proteome</keyword>
<protein>
    <recommendedName>
        <fullName evidence="4">Cyclin N-terminal domain-containing protein</fullName>
    </recommendedName>
</protein>
<name>A0A139ANB6_GONPJ</name>
<sequence length="445" mass="47227">MCVTIPTNPSLPPSSLESNLHTPATTAEALESHERALKRLRPNTGPNAGRTAFLPSPASSSSSAASDCQTAPLPDLSRLAPSSPCSPIRQRTTTTTTLSQNAQEKAPQPFGPLASPAAAPVTQTRRLLGLVDVGCILLRYLFPNQQSSTLLPGTRSFLGALAPPPAALCSGREFILHILSRSSTPMPVYIVALMYLCRLRGPGFLARIAPKQDLGPEAARFQAVSTLQPQFTLATNPFRNPMTLAQILLTCPRRTFLATIILANHYTHDKPLSVVGWAREVAGLNAREVSDTVWGLLEALDWDLGVRTTDTVPGRPDVGGSAGVPTQMSPAYAAWAKSMGLCGAFLAGRSGGASISEVEERKIVKALVDQVCVSGSTSPVDIVKSAASLDLRVDEGVVALSVSGHSAPKREYPHHLCTDDSVEIASQFRGTALVSKRKRSFNNVA</sequence>
<evidence type="ECO:0000313" key="2">
    <source>
        <dbReference type="EMBL" id="KXS18239.1"/>
    </source>
</evidence>
<dbReference type="Proteomes" id="UP000070544">
    <property type="component" value="Unassembled WGS sequence"/>
</dbReference>
<gene>
    <name evidence="2" type="ORF">M427DRAFT_54057</name>
</gene>
<feature type="region of interest" description="Disordered" evidence="1">
    <location>
        <begin position="1"/>
        <end position="117"/>
    </location>
</feature>
<evidence type="ECO:0000256" key="1">
    <source>
        <dbReference type="SAM" id="MobiDB-lite"/>
    </source>
</evidence>
<evidence type="ECO:0000313" key="3">
    <source>
        <dbReference type="Proteomes" id="UP000070544"/>
    </source>
</evidence>
<dbReference type="OrthoDB" id="286814at2759"/>
<evidence type="ECO:0008006" key="4">
    <source>
        <dbReference type="Google" id="ProtNLM"/>
    </source>
</evidence>
<dbReference type="CDD" id="cd20557">
    <property type="entry name" value="CYCLIN_ScPCL1-like"/>
    <property type="match status" value="1"/>
</dbReference>
<dbReference type="EMBL" id="KQ965743">
    <property type="protein sequence ID" value="KXS18239.1"/>
    <property type="molecule type" value="Genomic_DNA"/>
</dbReference>
<dbReference type="Gene3D" id="1.10.472.10">
    <property type="entry name" value="Cyclin-like"/>
    <property type="match status" value="1"/>
</dbReference>
<organism evidence="2 3">
    <name type="scientific">Gonapodya prolifera (strain JEL478)</name>
    <name type="common">Monoblepharis prolifera</name>
    <dbReference type="NCBI Taxonomy" id="1344416"/>
    <lineage>
        <taxon>Eukaryota</taxon>
        <taxon>Fungi</taxon>
        <taxon>Fungi incertae sedis</taxon>
        <taxon>Chytridiomycota</taxon>
        <taxon>Chytridiomycota incertae sedis</taxon>
        <taxon>Monoblepharidomycetes</taxon>
        <taxon>Monoblepharidales</taxon>
        <taxon>Gonapodyaceae</taxon>
        <taxon>Gonapodya</taxon>
    </lineage>
</organism>
<reference evidence="2 3" key="1">
    <citation type="journal article" date="2015" name="Genome Biol. Evol.">
        <title>Phylogenomic analyses indicate that early fungi evolved digesting cell walls of algal ancestors of land plants.</title>
        <authorList>
            <person name="Chang Y."/>
            <person name="Wang S."/>
            <person name="Sekimoto S."/>
            <person name="Aerts A.L."/>
            <person name="Choi C."/>
            <person name="Clum A."/>
            <person name="LaButti K.M."/>
            <person name="Lindquist E.A."/>
            <person name="Yee Ngan C."/>
            <person name="Ohm R.A."/>
            <person name="Salamov A.A."/>
            <person name="Grigoriev I.V."/>
            <person name="Spatafora J.W."/>
            <person name="Berbee M.L."/>
        </authorList>
    </citation>
    <scope>NUCLEOTIDE SEQUENCE [LARGE SCALE GENOMIC DNA]</scope>
    <source>
        <strain evidence="2 3">JEL478</strain>
    </source>
</reference>
<accession>A0A139ANB6</accession>
<dbReference type="AlphaFoldDB" id="A0A139ANB6"/>
<feature type="compositionally biased region" description="Low complexity" evidence="1">
    <location>
        <begin position="55"/>
        <end position="66"/>
    </location>
</feature>
<proteinExistence type="predicted"/>